<keyword evidence="2" id="KW-0997">Cell inner membrane</keyword>
<protein>
    <submittedName>
        <fullName evidence="7">UDP-2,3-diacylglucosamine diphosphatase</fullName>
    </submittedName>
</protein>
<keyword evidence="1" id="KW-1003">Cell membrane</keyword>
<dbReference type="Pfam" id="PF00149">
    <property type="entry name" value="Metallophos"/>
    <property type="match status" value="1"/>
</dbReference>
<dbReference type="RefSeq" id="WP_214505635.1">
    <property type="nucleotide sequence ID" value="NZ_JAHEPS010000001.1"/>
</dbReference>
<proteinExistence type="predicted"/>
<keyword evidence="8" id="KW-1185">Reference proteome</keyword>
<dbReference type="InterPro" id="IPR043461">
    <property type="entry name" value="LpxH-like"/>
</dbReference>
<sequence length="280" mass="32015">MAATKVNATANGHSDERFRCIWISDVHLGTPDCQAEALLGLLRRYRYDKLVLAGDIVDLWALKRRSYWPDSHRQLLELLLSLSDRRCEVIFVPGNHDEWFRRFDGIRIRGIRIEQSHKHQSLSGLNTLTIHGDRFDAEIAIGRFHARLGDRLYDVLLWLNRALHQVRKRCGLPYWSLASYIKSRVSKAQSAIAKYRSAALRYCAATRNDMLICGHIHQPELLESQGLIYANTGDWVENTTLIAETAAGNLQLLRWDHANASLTLEQEMLLAEPPVHQLAS</sequence>
<evidence type="ECO:0000313" key="7">
    <source>
        <dbReference type="EMBL" id="MBT1443450.1"/>
    </source>
</evidence>
<evidence type="ECO:0000313" key="8">
    <source>
        <dbReference type="Proteomes" id="UP001195903"/>
    </source>
</evidence>
<dbReference type="CDD" id="cd07398">
    <property type="entry name" value="MPP_YbbF-LpxH"/>
    <property type="match status" value="1"/>
</dbReference>
<dbReference type="PANTHER" id="PTHR34990">
    <property type="entry name" value="UDP-2,3-DIACYLGLUCOSAMINE HYDROLASE-RELATED"/>
    <property type="match status" value="1"/>
</dbReference>
<dbReference type="Proteomes" id="UP001195903">
    <property type="component" value="Unassembled WGS sequence"/>
</dbReference>
<keyword evidence="4" id="KW-0472">Membrane</keyword>
<dbReference type="EMBL" id="JAHEPS010000001">
    <property type="protein sequence ID" value="MBT1443450.1"/>
    <property type="molecule type" value="Genomic_DNA"/>
</dbReference>
<dbReference type="SUPFAM" id="SSF56300">
    <property type="entry name" value="Metallo-dependent phosphatases"/>
    <property type="match status" value="1"/>
</dbReference>
<name>A0ABS5V0N9_9GAMM</name>
<dbReference type="InterPro" id="IPR004843">
    <property type="entry name" value="Calcineurin-like_PHP"/>
</dbReference>
<evidence type="ECO:0000256" key="2">
    <source>
        <dbReference type="ARBA" id="ARBA00022519"/>
    </source>
</evidence>
<dbReference type="PANTHER" id="PTHR34990:SF2">
    <property type="entry name" value="BLL8164 PROTEIN"/>
    <property type="match status" value="1"/>
</dbReference>
<evidence type="ECO:0000259" key="6">
    <source>
        <dbReference type="Pfam" id="PF00149"/>
    </source>
</evidence>
<evidence type="ECO:0000256" key="4">
    <source>
        <dbReference type="ARBA" id="ARBA00023136"/>
    </source>
</evidence>
<accession>A0ABS5V0N9</accession>
<gene>
    <name evidence="7" type="ORF">KJI95_02785</name>
</gene>
<organism evidence="7 8">
    <name type="scientific">Shewanella jiangmenensis</name>
    <dbReference type="NCBI Taxonomy" id="2837387"/>
    <lineage>
        <taxon>Bacteria</taxon>
        <taxon>Pseudomonadati</taxon>
        <taxon>Pseudomonadota</taxon>
        <taxon>Gammaproteobacteria</taxon>
        <taxon>Alteromonadales</taxon>
        <taxon>Shewanellaceae</taxon>
        <taxon>Shewanella</taxon>
    </lineage>
</organism>
<evidence type="ECO:0000256" key="1">
    <source>
        <dbReference type="ARBA" id="ARBA00022475"/>
    </source>
</evidence>
<dbReference type="Gene3D" id="3.60.21.10">
    <property type="match status" value="1"/>
</dbReference>
<reference evidence="7 8" key="1">
    <citation type="submission" date="2021-05" db="EMBL/GenBank/DDBJ databases">
        <title>Shewanella sp. JM162201.</title>
        <authorList>
            <person name="Xu S."/>
            <person name="Li A."/>
        </authorList>
    </citation>
    <scope>NUCLEOTIDE SEQUENCE [LARGE SCALE GENOMIC DNA]</scope>
    <source>
        <strain evidence="7 8">JM162201</strain>
    </source>
</reference>
<feature type="domain" description="Calcineurin-like phosphoesterase" evidence="6">
    <location>
        <begin position="19"/>
        <end position="219"/>
    </location>
</feature>
<dbReference type="InterPro" id="IPR029052">
    <property type="entry name" value="Metallo-depent_PP-like"/>
</dbReference>
<comment type="caution">
    <text evidence="7">The sequence shown here is derived from an EMBL/GenBank/DDBJ whole genome shotgun (WGS) entry which is preliminary data.</text>
</comment>
<keyword evidence="3" id="KW-0479">Metal-binding</keyword>
<keyword evidence="5" id="KW-0464">Manganese</keyword>
<evidence type="ECO:0000256" key="5">
    <source>
        <dbReference type="ARBA" id="ARBA00023211"/>
    </source>
</evidence>
<evidence type="ECO:0000256" key="3">
    <source>
        <dbReference type="ARBA" id="ARBA00022723"/>
    </source>
</evidence>